<proteinExistence type="predicted"/>
<dbReference type="AlphaFoldDB" id="A0A2P6QZ30"/>
<reference evidence="1 2" key="1">
    <citation type="journal article" date="2018" name="Nat. Genet.">
        <title>The Rosa genome provides new insights in the design of modern roses.</title>
        <authorList>
            <person name="Bendahmane M."/>
        </authorList>
    </citation>
    <scope>NUCLEOTIDE SEQUENCE [LARGE SCALE GENOMIC DNA]</scope>
    <source>
        <strain evidence="2">cv. Old Blush</strain>
    </source>
</reference>
<dbReference type="Proteomes" id="UP000238479">
    <property type="component" value="Chromosome 4"/>
</dbReference>
<evidence type="ECO:0000313" key="2">
    <source>
        <dbReference type="Proteomes" id="UP000238479"/>
    </source>
</evidence>
<keyword evidence="2" id="KW-1185">Reference proteome</keyword>
<evidence type="ECO:0000313" key="1">
    <source>
        <dbReference type="EMBL" id="PRQ39444.1"/>
    </source>
</evidence>
<gene>
    <name evidence="1" type="ORF">RchiOBHm_Chr4g0425281</name>
</gene>
<organism evidence="1 2">
    <name type="scientific">Rosa chinensis</name>
    <name type="common">China rose</name>
    <dbReference type="NCBI Taxonomy" id="74649"/>
    <lineage>
        <taxon>Eukaryota</taxon>
        <taxon>Viridiplantae</taxon>
        <taxon>Streptophyta</taxon>
        <taxon>Embryophyta</taxon>
        <taxon>Tracheophyta</taxon>
        <taxon>Spermatophyta</taxon>
        <taxon>Magnoliopsida</taxon>
        <taxon>eudicotyledons</taxon>
        <taxon>Gunneridae</taxon>
        <taxon>Pentapetalae</taxon>
        <taxon>rosids</taxon>
        <taxon>fabids</taxon>
        <taxon>Rosales</taxon>
        <taxon>Rosaceae</taxon>
        <taxon>Rosoideae</taxon>
        <taxon>Rosoideae incertae sedis</taxon>
        <taxon>Rosa</taxon>
    </lineage>
</organism>
<dbReference type="EMBL" id="PDCK01000042">
    <property type="protein sequence ID" value="PRQ39444.1"/>
    <property type="molecule type" value="Genomic_DNA"/>
</dbReference>
<dbReference type="Gramene" id="PRQ39444">
    <property type="protein sequence ID" value="PRQ39444"/>
    <property type="gene ID" value="RchiOBHm_Chr4g0425281"/>
</dbReference>
<sequence>MFDSITLILIYKLHSYLSFSHPSVLCRRRRHRGRTMPHRQKTPQRLQIEDSVEIERRRARLIRQPGFWSISPIWAFWSARRLEKQHPLLKTTKQLWSAYLVGVQHLVGEKRVWS</sequence>
<comment type="caution">
    <text evidence="1">The sequence shown here is derived from an EMBL/GenBank/DDBJ whole genome shotgun (WGS) entry which is preliminary data.</text>
</comment>
<name>A0A2P6QZ30_ROSCH</name>
<protein>
    <submittedName>
        <fullName evidence="1">Uncharacterized protein</fullName>
    </submittedName>
</protein>
<accession>A0A2P6QZ30</accession>